<keyword evidence="2" id="KW-1185">Reference proteome</keyword>
<name>A0A1W1UM29_9DEIO</name>
<dbReference type="STRING" id="695939.SAMN00790413_04744"/>
<dbReference type="AlphaFoldDB" id="A0A1W1UM29"/>
<proteinExistence type="predicted"/>
<organism evidence="1 2">
    <name type="scientific">Deinococcus hopiensis KR-140</name>
    <dbReference type="NCBI Taxonomy" id="695939"/>
    <lineage>
        <taxon>Bacteria</taxon>
        <taxon>Thermotogati</taxon>
        <taxon>Deinococcota</taxon>
        <taxon>Deinococci</taxon>
        <taxon>Deinococcales</taxon>
        <taxon>Deinococcaceae</taxon>
        <taxon>Deinococcus</taxon>
    </lineage>
</organism>
<dbReference type="EMBL" id="FWWU01000005">
    <property type="protein sequence ID" value="SMB81851.1"/>
    <property type="molecule type" value="Genomic_DNA"/>
</dbReference>
<protein>
    <submittedName>
        <fullName evidence="1">Uncharacterized protein</fullName>
    </submittedName>
</protein>
<sequence length="57" mass="6361">MQAFNLNSLDIRQSQLNPSLQVIAPPIHPTTLPTLPITSPIIYPPYPYPRPTLPLTL</sequence>
<evidence type="ECO:0000313" key="1">
    <source>
        <dbReference type="EMBL" id="SMB81851.1"/>
    </source>
</evidence>
<gene>
    <name evidence="1" type="ORF">SAMN00790413_04744</name>
</gene>
<evidence type="ECO:0000313" key="2">
    <source>
        <dbReference type="Proteomes" id="UP000192582"/>
    </source>
</evidence>
<dbReference type="Proteomes" id="UP000192582">
    <property type="component" value="Unassembled WGS sequence"/>
</dbReference>
<reference evidence="1 2" key="1">
    <citation type="submission" date="2017-04" db="EMBL/GenBank/DDBJ databases">
        <authorList>
            <person name="Afonso C.L."/>
            <person name="Miller P.J."/>
            <person name="Scott M.A."/>
            <person name="Spackman E."/>
            <person name="Goraichik I."/>
            <person name="Dimitrov K.M."/>
            <person name="Suarez D.L."/>
            <person name="Swayne D.E."/>
        </authorList>
    </citation>
    <scope>NUCLEOTIDE SEQUENCE [LARGE SCALE GENOMIC DNA]</scope>
    <source>
        <strain evidence="1 2">KR-140</strain>
    </source>
</reference>
<accession>A0A1W1UM29</accession>